<dbReference type="SUPFAM" id="SSF46689">
    <property type="entry name" value="Homeodomain-like"/>
    <property type="match status" value="1"/>
</dbReference>
<sequence length="190" mass="20951">MPPKARFSKEAIVDAALAIADREGLDAVTIRKIADELGSSIAPIYVNFKDVEELKDAVLDRIVALSAEMAQTPYSPDPFLSIGIASLKFAREHPALFRELAINNHPRLKDVQTPVGELLAYMKRKPELELFSDEELMGILFKMRVFQLGLSVMDINGALPGASEEALIELLRQTGEDLIAAELARKHAAR</sequence>
<dbReference type="PROSITE" id="PS50977">
    <property type="entry name" value="HTH_TETR_2"/>
    <property type="match status" value="1"/>
</dbReference>
<organism evidence="4 5">
    <name type="scientific">Cohnella cellulosilytica</name>
    <dbReference type="NCBI Taxonomy" id="986710"/>
    <lineage>
        <taxon>Bacteria</taxon>
        <taxon>Bacillati</taxon>
        <taxon>Bacillota</taxon>
        <taxon>Bacilli</taxon>
        <taxon>Bacillales</taxon>
        <taxon>Paenibacillaceae</taxon>
        <taxon>Cohnella</taxon>
    </lineage>
</organism>
<dbReference type="EMBL" id="JBHTAI010000007">
    <property type="protein sequence ID" value="MFC7149433.1"/>
    <property type="molecule type" value="Genomic_DNA"/>
</dbReference>
<evidence type="ECO:0000313" key="4">
    <source>
        <dbReference type="EMBL" id="MFC7149433.1"/>
    </source>
</evidence>
<keyword evidence="1 2" id="KW-0238">DNA-binding</keyword>
<gene>
    <name evidence="4" type="ORF">ACFQMJ_12920</name>
</gene>
<dbReference type="InterPro" id="IPR001647">
    <property type="entry name" value="HTH_TetR"/>
</dbReference>
<evidence type="ECO:0000313" key="5">
    <source>
        <dbReference type="Proteomes" id="UP001596378"/>
    </source>
</evidence>
<evidence type="ECO:0000256" key="1">
    <source>
        <dbReference type="ARBA" id="ARBA00023125"/>
    </source>
</evidence>
<feature type="domain" description="HTH tetR-type" evidence="3">
    <location>
        <begin position="6"/>
        <end position="66"/>
    </location>
</feature>
<dbReference type="Proteomes" id="UP001596378">
    <property type="component" value="Unassembled WGS sequence"/>
</dbReference>
<dbReference type="SUPFAM" id="SSF48498">
    <property type="entry name" value="Tetracyclin repressor-like, C-terminal domain"/>
    <property type="match status" value="1"/>
</dbReference>
<dbReference type="RefSeq" id="WP_378051532.1">
    <property type="nucleotide sequence ID" value="NZ_JBHMDN010000034.1"/>
</dbReference>
<feature type="DNA-binding region" description="H-T-H motif" evidence="2">
    <location>
        <begin position="29"/>
        <end position="48"/>
    </location>
</feature>
<dbReference type="Gene3D" id="1.10.357.10">
    <property type="entry name" value="Tetracycline Repressor, domain 2"/>
    <property type="match status" value="1"/>
</dbReference>
<comment type="caution">
    <text evidence="4">The sequence shown here is derived from an EMBL/GenBank/DDBJ whole genome shotgun (WGS) entry which is preliminary data.</text>
</comment>
<proteinExistence type="predicted"/>
<dbReference type="InterPro" id="IPR036271">
    <property type="entry name" value="Tet_transcr_reg_TetR-rel_C_sf"/>
</dbReference>
<accession>A0ABW2F8X8</accession>
<protein>
    <submittedName>
        <fullName evidence="4">TetR/AcrR family transcriptional regulator</fullName>
    </submittedName>
</protein>
<evidence type="ECO:0000259" key="3">
    <source>
        <dbReference type="PROSITE" id="PS50977"/>
    </source>
</evidence>
<name>A0ABW2F8X8_9BACL</name>
<dbReference type="Pfam" id="PF00440">
    <property type="entry name" value="TetR_N"/>
    <property type="match status" value="1"/>
</dbReference>
<reference evidence="5" key="1">
    <citation type="journal article" date="2019" name="Int. J. Syst. Evol. Microbiol.">
        <title>The Global Catalogue of Microorganisms (GCM) 10K type strain sequencing project: providing services to taxonomists for standard genome sequencing and annotation.</title>
        <authorList>
            <consortium name="The Broad Institute Genomics Platform"/>
            <consortium name="The Broad Institute Genome Sequencing Center for Infectious Disease"/>
            <person name="Wu L."/>
            <person name="Ma J."/>
        </authorList>
    </citation>
    <scope>NUCLEOTIDE SEQUENCE [LARGE SCALE GENOMIC DNA]</scope>
    <source>
        <strain evidence="5">KCTC 12907</strain>
    </source>
</reference>
<dbReference type="InterPro" id="IPR009057">
    <property type="entry name" value="Homeodomain-like_sf"/>
</dbReference>
<evidence type="ECO:0000256" key="2">
    <source>
        <dbReference type="PROSITE-ProRule" id="PRU00335"/>
    </source>
</evidence>
<keyword evidence="5" id="KW-1185">Reference proteome</keyword>